<dbReference type="Gene3D" id="3.40.50.2000">
    <property type="entry name" value="Glycogen Phosphorylase B"/>
    <property type="match status" value="2"/>
</dbReference>
<protein>
    <recommendedName>
        <fullName evidence="1">Glycosyl transferase family 1 domain-containing protein</fullName>
    </recommendedName>
</protein>
<dbReference type="RefSeq" id="WP_138224373.1">
    <property type="nucleotide sequence ID" value="NZ_CP040396.1"/>
</dbReference>
<dbReference type="KEGG" id="palo:E6C60_0566"/>
<dbReference type="EMBL" id="CP040396">
    <property type="protein sequence ID" value="QCT01289.1"/>
    <property type="molecule type" value="Genomic_DNA"/>
</dbReference>
<dbReference type="Proteomes" id="UP000300879">
    <property type="component" value="Chromosome"/>
</dbReference>
<feature type="domain" description="Glycosyl transferase family 1" evidence="1">
    <location>
        <begin position="165"/>
        <end position="322"/>
    </location>
</feature>
<reference evidence="2 3" key="1">
    <citation type="submission" date="2019-05" db="EMBL/GenBank/DDBJ databases">
        <authorList>
            <person name="Chen C."/>
        </authorList>
    </citation>
    <scope>NUCLEOTIDE SEQUENCE [LARGE SCALE GENOMIC DNA]</scope>
    <source>
        <strain evidence="2 3">HB172198</strain>
    </source>
</reference>
<dbReference type="InterPro" id="IPR001296">
    <property type="entry name" value="Glyco_trans_1"/>
</dbReference>
<gene>
    <name evidence="2" type="ORF">E6C60_0566</name>
</gene>
<organism evidence="2 3">
    <name type="scientific">Paenibacillus algicola</name>
    <dbReference type="NCBI Taxonomy" id="2565926"/>
    <lineage>
        <taxon>Bacteria</taxon>
        <taxon>Bacillati</taxon>
        <taxon>Bacillota</taxon>
        <taxon>Bacilli</taxon>
        <taxon>Bacillales</taxon>
        <taxon>Paenibacillaceae</taxon>
        <taxon>Paenibacillus</taxon>
    </lineage>
</organism>
<sequence>MKVLFTFFNPSGGMETLNRVRCKALMQHGIECHLLYTHDGEGRKNIKGIKTFILSNPEQIQALIRREHYDTIVICSDIQLMEWMHQWGYTGHLIYEIQGLGTVETAREILVDYQARIEAYATALLYPRTSHIQNMMKELFPGKLHFCFDNPLDTERFHYIPYPPKPFPILGWIGRIEKNKNWRDFLKLGAALKQRYPDMYLWMFGDDTLFHPQEQAAFQQMVAELQLSEALIQYSNVPHEIMADYLSIIGDSGGLLCSTSITEGFGYAVAEAMLCRCPVLATDSDGIRAFLYPGKTGLFYEMGNIEQALRSALLMMENAVLRSLIVDSAEALMHQRFSAAHYVRHFNSMHKVLSRKRRGEKDHPNRKVLDP</sequence>
<dbReference type="PANTHER" id="PTHR12526:SF630">
    <property type="entry name" value="GLYCOSYLTRANSFERASE"/>
    <property type="match status" value="1"/>
</dbReference>
<dbReference type="AlphaFoldDB" id="A0A4P8XM42"/>
<name>A0A4P8XM42_9BACL</name>
<proteinExistence type="predicted"/>
<dbReference type="PANTHER" id="PTHR12526">
    <property type="entry name" value="GLYCOSYLTRANSFERASE"/>
    <property type="match status" value="1"/>
</dbReference>
<dbReference type="Pfam" id="PF00534">
    <property type="entry name" value="Glycos_transf_1"/>
    <property type="match status" value="1"/>
</dbReference>
<dbReference type="OrthoDB" id="158463at2"/>
<keyword evidence="3" id="KW-1185">Reference proteome</keyword>
<evidence type="ECO:0000313" key="3">
    <source>
        <dbReference type="Proteomes" id="UP000300879"/>
    </source>
</evidence>
<evidence type="ECO:0000259" key="1">
    <source>
        <dbReference type="Pfam" id="PF00534"/>
    </source>
</evidence>
<evidence type="ECO:0000313" key="2">
    <source>
        <dbReference type="EMBL" id="QCT01289.1"/>
    </source>
</evidence>
<dbReference type="CDD" id="cd03801">
    <property type="entry name" value="GT4_PimA-like"/>
    <property type="match status" value="1"/>
</dbReference>
<accession>A0A4P8XM42</accession>
<dbReference type="GO" id="GO:0016757">
    <property type="term" value="F:glycosyltransferase activity"/>
    <property type="evidence" value="ECO:0007669"/>
    <property type="project" value="InterPro"/>
</dbReference>
<dbReference type="SUPFAM" id="SSF53756">
    <property type="entry name" value="UDP-Glycosyltransferase/glycogen phosphorylase"/>
    <property type="match status" value="1"/>
</dbReference>